<comment type="caution">
    <text evidence="1">The sequence shown here is derived from an EMBL/GenBank/DDBJ whole genome shotgun (WGS) entry which is preliminary data.</text>
</comment>
<evidence type="ECO:0000313" key="2">
    <source>
        <dbReference type="Proteomes" id="UP001281410"/>
    </source>
</evidence>
<dbReference type="EMBL" id="JANJYJ010000010">
    <property type="protein sequence ID" value="KAK3184524.1"/>
    <property type="molecule type" value="Genomic_DNA"/>
</dbReference>
<sequence>MKVLKKYESWTGQRVNQEKLAIFFSKQLSLRRKNEILNEMGFVEGKFPFTYLGVPIVDGKLRVSQFDPLIQKISKKIEGWKSRLLSQGGRLVLLRHVLSSMPLHLLSVLNKPKTVFKKIQGPLFAEFPEGEHSQIRLKELVINNVWDVEKLQRLLGLNKAEEVIEMVGTLRNSEDVLLWLPKKNGFFNTKSA</sequence>
<dbReference type="Proteomes" id="UP001281410">
    <property type="component" value="Unassembled WGS sequence"/>
</dbReference>
<protein>
    <submittedName>
        <fullName evidence="1">Uncharacterized protein</fullName>
    </submittedName>
</protein>
<gene>
    <name evidence="1" type="ORF">Dsin_031810</name>
</gene>
<keyword evidence="2" id="KW-1185">Reference proteome</keyword>
<reference evidence="1" key="1">
    <citation type="journal article" date="2023" name="Plant J.">
        <title>Genome sequences and population genomics provide insights into the demographic history, inbreeding, and mutation load of two 'living fossil' tree species of Dipteronia.</title>
        <authorList>
            <person name="Feng Y."/>
            <person name="Comes H.P."/>
            <person name="Chen J."/>
            <person name="Zhu S."/>
            <person name="Lu R."/>
            <person name="Zhang X."/>
            <person name="Li P."/>
            <person name="Qiu J."/>
            <person name="Olsen K.M."/>
            <person name="Qiu Y."/>
        </authorList>
    </citation>
    <scope>NUCLEOTIDE SEQUENCE</scope>
    <source>
        <strain evidence="1">NBL</strain>
    </source>
</reference>
<dbReference type="PANTHER" id="PTHR33116:SF80">
    <property type="entry name" value="REVERSE TRANSCRIPTASE ZINC-BINDING DOMAIN-CONTAINING PROTEIN"/>
    <property type="match status" value="1"/>
</dbReference>
<proteinExistence type="predicted"/>
<dbReference type="AlphaFoldDB" id="A0AAD9ZNK8"/>
<accession>A0AAD9ZNK8</accession>
<dbReference type="PANTHER" id="PTHR33116">
    <property type="entry name" value="REVERSE TRANSCRIPTASE ZINC-BINDING DOMAIN-CONTAINING PROTEIN-RELATED-RELATED"/>
    <property type="match status" value="1"/>
</dbReference>
<organism evidence="1 2">
    <name type="scientific">Dipteronia sinensis</name>
    <dbReference type="NCBI Taxonomy" id="43782"/>
    <lineage>
        <taxon>Eukaryota</taxon>
        <taxon>Viridiplantae</taxon>
        <taxon>Streptophyta</taxon>
        <taxon>Embryophyta</taxon>
        <taxon>Tracheophyta</taxon>
        <taxon>Spermatophyta</taxon>
        <taxon>Magnoliopsida</taxon>
        <taxon>eudicotyledons</taxon>
        <taxon>Gunneridae</taxon>
        <taxon>Pentapetalae</taxon>
        <taxon>rosids</taxon>
        <taxon>malvids</taxon>
        <taxon>Sapindales</taxon>
        <taxon>Sapindaceae</taxon>
        <taxon>Hippocastanoideae</taxon>
        <taxon>Acereae</taxon>
        <taxon>Dipteronia</taxon>
    </lineage>
</organism>
<evidence type="ECO:0000313" key="1">
    <source>
        <dbReference type="EMBL" id="KAK3184524.1"/>
    </source>
</evidence>
<name>A0AAD9ZNK8_9ROSI</name>